<accession>A0A845F805</accession>
<dbReference type="Proteomes" id="UP000450457">
    <property type="component" value="Unassembled WGS sequence"/>
</dbReference>
<evidence type="ECO:0000256" key="1">
    <source>
        <dbReference type="SAM" id="MobiDB-lite"/>
    </source>
</evidence>
<dbReference type="AlphaFoldDB" id="A0A845F805"/>
<dbReference type="EMBL" id="WMFA01000001">
    <property type="protein sequence ID" value="MYL69924.1"/>
    <property type="molecule type" value="Genomic_DNA"/>
</dbReference>
<proteinExistence type="predicted"/>
<dbReference type="RefSeq" id="WP_160911301.1">
    <property type="nucleotide sequence ID" value="NZ_WMFA01000001.1"/>
</dbReference>
<reference evidence="2 3" key="1">
    <citation type="submission" date="2019-11" db="EMBL/GenBank/DDBJ databases">
        <title>Genome sequences of 17 halophilic strains isolated from different environments.</title>
        <authorList>
            <person name="Furrow R.E."/>
        </authorList>
    </citation>
    <scope>NUCLEOTIDE SEQUENCE [LARGE SCALE GENOMIC DNA]</scope>
    <source>
        <strain evidence="2 3">SL-4</strain>
    </source>
</reference>
<protein>
    <submittedName>
        <fullName evidence="2">Uncharacterized protein</fullName>
    </submittedName>
</protein>
<evidence type="ECO:0000313" key="2">
    <source>
        <dbReference type="EMBL" id="MYL69924.1"/>
    </source>
</evidence>
<organism evidence="2 3">
    <name type="scientific">Halobacillus litoralis</name>
    <dbReference type="NCBI Taxonomy" id="45668"/>
    <lineage>
        <taxon>Bacteria</taxon>
        <taxon>Bacillati</taxon>
        <taxon>Bacillota</taxon>
        <taxon>Bacilli</taxon>
        <taxon>Bacillales</taxon>
        <taxon>Bacillaceae</taxon>
        <taxon>Halobacillus</taxon>
    </lineage>
</organism>
<comment type="caution">
    <text evidence="2">The sequence shown here is derived from an EMBL/GenBank/DDBJ whole genome shotgun (WGS) entry which is preliminary data.</text>
</comment>
<sequence>MKKVYEAPKVLDHRPIKFETSQSWNKGHGPVSGDNGNSNGQKYPHDPYQPKKPHKHK</sequence>
<gene>
    <name evidence="2" type="ORF">GLW00_03630</name>
</gene>
<dbReference type="GeneID" id="78006066"/>
<feature type="compositionally biased region" description="Basic and acidic residues" evidence="1">
    <location>
        <begin position="1"/>
        <end position="17"/>
    </location>
</feature>
<name>A0A845F805_9BACI</name>
<evidence type="ECO:0000313" key="3">
    <source>
        <dbReference type="Proteomes" id="UP000450457"/>
    </source>
</evidence>
<dbReference type="OrthoDB" id="2627000at2"/>
<feature type="region of interest" description="Disordered" evidence="1">
    <location>
        <begin position="1"/>
        <end position="57"/>
    </location>
</feature>